<organism evidence="1 2">
    <name type="scientific">Cladophialophora immunda</name>
    <dbReference type="NCBI Taxonomy" id="569365"/>
    <lineage>
        <taxon>Eukaryota</taxon>
        <taxon>Fungi</taxon>
        <taxon>Dikarya</taxon>
        <taxon>Ascomycota</taxon>
        <taxon>Pezizomycotina</taxon>
        <taxon>Eurotiomycetes</taxon>
        <taxon>Chaetothyriomycetidae</taxon>
        <taxon>Chaetothyriales</taxon>
        <taxon>Herpotrichiellaceae</taxon>
        <taxon>Cladophialophora</taxon>
    </lineage>
</organism>
<dbReference type="Proteomes" id="UP000054466">
    <property type="component" value="Unassembled WGS sequence"/>
</dbReference>
<evidence type="ECO:0000313" key="2">
    <source>
        <dbReference type="Proteomes" id="UP000054466"/>
    </source>
</evidence>
<accession>A0A0D1ZYY1</accession>
<dbReference type="InterPro" id="IPR029032">
    <property type="entry name" value="AhpD-like"/>
</dbReference>
<dbReference type="STRING" id="569365.A0A0D1ZYY1"/>
<dbReference type="Gene3D" id="1.20.1290.10">
    <property type="entry name" value="AhpD-like"/>
    <property type="match status" value="1"/>
</dbReference>
<dbReference type="InterPro" id="IPR052999">
    <property type="entry name" value="PTS1_Protein"/>
</dbReference>
<evidence type="ECO:0000313" key="1">
    <source>
        <dbReference type="EMBL" id="KIW33346.1"/>
    </source>
</evidence>
<dbReference type="GeneID" id="27339397"/>
<dbReference type="SUPFAM" id="SSF69118">
    <property type="entry name" value="AhpD-like"/>
    <property type="match status" value="1"/>
</dbReference>
<gene>
    <name evidence="1" type="ORF">PV07_00203</name>
</gene>
<dbReference type="HOGENOM" id="CLU_065389_3_1_1"/>
<protein>
    <recommendedName>
        <fullName evidence="3">Carboxymuconolactone decarboxylase-like domain-containing protein</fullName>
    </recommendedName>
</protein>
<evidence type="ECO:0008006" key="3">
    <source>
        <dbReference type="Google" id="ProtNLM"/>
    </source>
</evidence>
<dbReference type="AlphaFoldDB" id="A0A0D1ZYY1"/>
<dbReference type="OrthoDB" id="5537330at2759"/>
<keyword evidence="2" id="KW-1185">Reference proteome</keyword>
<name>A0A0D1ZYY1_9EURO</name>
<dbReference type="EMBL" id="KN847040">
    <property type="protein sequence ID" value="KIW33346.1"/>
    <property type="molecule type" value="Genomic_DNA"/>
</dbReference>
<dbReference type="PANTHER" id="PTHR28180">
    <property type="entry name" value="CONSERVED MITOCHONDRIAL PROTEIN-RELATED"/>
    <property type="match status" value="1"/>
</dbReference>
<reference evidence="1 2" key="1">
    <citation type="submission" date="2015-01" db="EMBL/GenBank/DDBJ databases">
        <title>The Genome Sequence of Cladophialophora immunda CBS83496.</title>
        <authorList>
            <consortium name="The Broad Institute Genomics Platform"/>
            <person name="Cuomo C."/>
            <person name="de Hoog S."/>
            <person name="Gorbushina A."/>
            <person name="Stielow B."/>
            <person name="Teixiera M."/>
            <person name="Abouelleil A."/>
            <person name="Chapman S.B."/>
            <person name="Priest M."/>
            <person name="Young S.K."/>
            <person name="Wortman J."/>
            <person name="Nusbaum C."/>
            <person name="Birren B."/>
        </authorList>
    </citation>
    <scope>NUCLEOTIDE SEQUENCE [LARGE SCALE GENOMIC DNA]</scope>
    <source>
        <strain evidence="1 2">CBS 83496</strain>
    </source>
</reference>
<dbReference type="VEuPathDB" id="FungiDB:PV07_00203"/>
<sequence>MSEILDSDFLQHLIDIHSIGCGEKSRLKWYLTAIIALGGMKYAELIPELYKIVLDKYIADEDQMVETRKIREALTKVCGIWGAATTGTAIRQLLNATPEHLQESKCYRAGETHEMATQRGQEMIDSIYPKIPGYDLSLNAKGSADYTWIVTTLFYGHVFSFMGILNKVETAQSIVAALLSTDCQEQARNHMMGMQFNGGTREEVQGVRAVVMAIAERLGVRGKQGRTAVEVPSID</sequence>
<proteinExistence type="predicted"/>
<dbReference type="RefSeq" id="XP_016253562.1">
    <property type="nucleotide sequence ID" value="XM_016386634.1"/>
</dbReference>